<gene>
    <name evidence="1" type="ORF">K1J50_09325</name>
</gene>
<proteinExistence type="predicted"/>
<comment type="caution">
    <text evidence="1">The sequence shown here is derived from an EMBL/GenBank/DDBJ whole genome shotgun (WGS) entry which is preliminary data.</text>
</comment>
<dbReference type="PANTHER" id="PTHR36573:SF1">
    <property type="entry name" value="INTERMEMBRANE PHOSPHOLIPID TRANSPORT SYSTEM BINDING PROTEIN MLAC"/>
    <property type="match status" value="1"/>
</dbReference>
<evidence type="ECO:0000313" key="1">
    <source>
        <dbReference type="EMBL" id="MBW8269686.1"/>
    </source>
</evidence>
<name>A0ABS7F238_9PROT</name>
<dbReference type="EMBL" id="JAHZUY010000019">
    <property type="protein sequence ID" value="MBW8269686.1"/>
    <property type="molecule type" value="Genomic_DNA"/>
</dbReference>
<organism evidence="1 2">
    <name type="scientific">Caldovatus aquaticus</name>
    <dbReference type="NCBI Taxonomy" id="2865671"/>
    <lineage>
        <taxon>Bacteria</taxon>
        <taxon>Pseudomonadati</taxon>
        <taxon>Pseudomonadota</taxon>
        <taxon>Alphaproteobacteria</taxon>
        <taxon>Acetobacterales</taxon>
        <taxon>Roseomonadaceae</taxon>
        <taxon>Caldovatus</taxon>
    </lineage>
</organism>
<dbReference type="PANTHER" id="PTHR36573">
    <property type="entry name" value="INTERMEMBRANE PHOSPHOLIPID TRANSPORT SYSTEM BINDING PROTEIN MLAC"/>
    <property type="match status" value="1"/>
</dbReference>
<protein>
    <submittedName>
        <fullName evidence="1">ABC transporter substrate-binding protein</fullName>
    </submittedName>
</protein>
<dbReference type="PROSITE" id="PS51318">
    <property type="entry name" value="TAT"/>
    <property type="match status" value="1"/>
</dbReference>
<dbReference type="Proteomes" id="UP001519924">
    <property type="component" value="Unassembled WGS sequence"/>
</dbReference>
<dbReference type="Pfam" id="PF05494">
    <property type="entry name" value="MlaC"/>
    <property type="match status" value="1"/>
</dbReference>
<evidence type="ECO:0000313" key="2">
    <source>
        <dbReference type="Proteomes" id="UP001519924"/>
    </source>
</evidence>
<dbReference type="InterPro" id="IPR017842">
    <property type="entry name" value="Hopanoid_biosyn-assoc_HpnM"/>
</dbReference>
<dbReference type="NCBIfam" id="TIGR03481">
    <property type="entry name" value="HpnM"/>
    <property type="match status" value="1"/>
</dbReference>
<keyword evidence="2" id="KW-1185">Reference proteome</keyword>
<accession>A0ABS7F238</accession>
<sequence>MIRPDPRRRPVLLGAAAAAACAAARFRRAAAQAGGAAAGPAADPVAVVERFHAVLLDVMRHARQLGPRGRERRLRPAMEAAFDLPAMARIAVGPAWTRMTPAQQAAVAEAFADWSVATYAARFDGYSGETFTTHGVTELRGGDRLVRTTLNRSDGEPVQLNYLLRQGADGAWKIVDVYLTGTISELASRRAEFATILREGGPERLAAELRRRSEALLRG</sequence>
<dbReference type="Gene3D" id="3.10.450.710">
    <property type="entry name" value="Tgt2/MlaC"/>
    <property type="match status" value="1"/>
</dbReference>
<dbReference type="InterPro" id="IPR042245">
    <property type="entry name" value="Tgt2/MlaC_sf"/>
</dbReference>
<dbReference type="PROSITE" id="PS51257">
    <property type="entry name" value="PROKAR_LIPOPROTEIN"/>
    <property type="match status" value="1"/>
</dbReference>
<reference evidence="1 2" key="1">
    <citation type="submission" date="2021-08" db="EMBL/GenBank/DDBJ databases">
        <title>Caldovatus sediminis gen. nov., sp. nov., a moderately thermophilic bacterium isolated from a hot spring.</title>
        <authorList>
            <person name="Hu C.-J."/>
            <person name="Li W.-J."/>
            <person name="Xian W.-D."/>
        </authorList>
    </citation>
    <scope>NUCLEOTIDE SEQUENCE [LARGE SCALE GENOMIC DNA]</scope>
    <source>
        <strain evidence="1 2">SYSU G05006</strain>
    </source>
</reference>
<dbReference type="InterPro" id="IPR008869">
    <property type="entry name" value="MlaC/ttg2D"/>
</dbReference>
<dbReference type="RefSeq" id="WP_220117436.1">
    <property type="nucleotide sequence ID" value="NZ_JAHZUY010000019.1"/>
</dbReference>
<dbReference type="InterPro" id="IPR006311">
    <property type="entry name" value="TAT_signal"/>
</dbReference>